<keyword evidence="2 3" id="KW-0413">Isomerase</keyword>
<accession>A0A7Y9UR11</accession>
<dbReference type="FunFam" id="3.30.1540.10:FF:000004">
    <property type="entry name" value="Probable alpha-methylacyl-CoA racemase mcr"/>
    <property type="match status" value="1"/>
</dbReference>
<evidence type="ECO:0000256" key="2">
    <source>
        <dbReference type="ARBA" id="ARBA00023235"/>
    </source>
</evidence>
<proteinExistence type="inferred from homology"/>
<dbReference type="SUPFAM" id="SSF89796">
    <property type="entry name" value="CoA-transferase family III (CaiB/BaiF)"/>
    <property type="match status" value="1"/>
</dbReference>
<dbReference type="Proteomes" id="UP000540656">
    <property type="component" value="Unassembled WGS sequence"/>
</dbReference>
<reference evidence="3 4" key="1">
    <citation type="submission" date="2020-07" db="EMBL/GenBank/DDBJ databases">
        <title>Sequencing the genomes of 1000 actinobacteria strains.</title>
        <authorList>
            <person name="Klenk H.-P."/>
        </authorList>
    </citation>
    <scope>NUCLEOTIDE SEQUENCE [LARGE SCALE GENOMIC DNA]</scope>
    <source>
        <strain evidence="3 4">DSM 23819</strain>
    </source>
</reference>
<dbReference type="RefSeq" id="WP_179502854.1">
    <property type="nucleotide sequence ID" value="NZ_JACCAA010000001.1"/>
</dbReference>
<dbReference type="InterPro" id="IPR044855">
    <property type="entry name" value="CoA-Trfase_III_dom3_sf"/>
</dbReference>
<dbReference type="InterPro" id="IPR050509">
    <property type="entry name" value="CoA-transferase_III"/>
</dbReference>
<dbReference type="GO" id="GO:0008111">
    <property type="term" value="F:alpha-methylacyl-CoA racemase activity"/>
    <property type="evidence" value="ECO:0007669"/>
    <property type="project" value="UniProtKB-EC"/>
</dbReference>
<dbReference type="PANTHER" id="PTHR48228">
    <property type="entry name" value="SUCCINYL-COA--D-CITRAMALATE COA-TRANSFERASE"/>
    <property type="match status" value="1"/>
</dbReference>
<dbReference type="EMBL" id="JACCAA010000001">
    <property type="protein sequence ID" value="NYG59847.1"/>
    <property type="molecule type" value="Genomic_DNA"/>
</dbReference>
<evidence type="ECO:0000313" key="4">
    <source>
        <dbReference type="Proteomes" id="UP000540656"/>
    </source>
</evidence>
<dbReference type="Gene3D" id="3.40.50.10540">
    <property type="entry name" value="Crotonobetainyl-coa:carnitine coa-transferase, domain 1"/>
    <property type="match status" value="1"/>
</dbReference>
<gene>
    <name evidence="3" type="ORF">BJ980_002770</name>
</gene>
<dbReference type="Gene3D" id="3.30.1540.10">
    <property type="entry name" value="formyl-coa transferase, domain 3"/>
    <property type="match status" value="1"/>
</dbReference>
<dbReference type="PANTHER" id="PTHR48228:SF5">
    <property type="entry name" value="ALPHA-METHYLACYL-COA RACEMASE"/>
    <property type="match status" value="1"/>
</dbReference>
<comment type="caution">
    <text evidence="3">The sequence shown here is derived from an EMBL/GenBank/DDBJ whole genome shotgun (WGS) entry which is preliminary data.</text>
</comment>
<dbReference type="InterPro" id="IPR003673">
    <property type="entry name" value="CoA-Trfase_fam_III"/>
</dbReference>
<organism evidence="3 4">
    <name type="scientific">Nocardioides daedukensis</name>
    <dbReference type="NCBI Taxonomy" id="634462"/>
    <lineage>
        <taxon>Bacteria</taxon>
        <taxon>Bacillati</taxon>
        <taxon>Actinomycetota</taxon>
        <taxon>Actinomycetes</taxon>
        <taxon>Propionibacteriales</taxon>
        <taxon>Nocardioidaceae</taxon>
        <taxon>Nocardioides</taxon>
    </lineage>
</organism>
<evidence type="ECO:0000256" key="1">
    <source>
        <dbReference type="ARBA" id="ARBA00008383"/>
    </source>
</evidence>
<keyword evidence="4" id="KW-1185">Reference proteome</keyword>
<dbReference type="InterPro" id="IPR023606">
    <property type="entry name" value="CoA-Trfase_III_dom_1_sf"/>
</dbReference>
<name>A0A7Y9UR11_9ACTN</name>
<protein>
    <submittedName>
        <fullName evidence="3">Alpha-methylacyl-CoA racemase</fullName>
        <ecNumber evidence="3">5.1.99.4</ecNumber>
    </submittedName>
</protein>
<evidence type="ECO:0000313" key="3">
    <source>
        <dbReference type="EMBL" id="NYG59847.1"/>
    </source>
</evidence>
<comment type="similarity">
    <text evidence="1">Belongs to the CoA-transferase III family.</text>
</comment>
<dbReference type="AlphaFoldDB" id="A0A7Y9UR11"/>
<sequence>MHAPLAGLDVVELAGIGPGPHAAMILADLGASVTRVVRPGDQDKGNDHVLRARTFVTLDLKTDAGREKLLERVRRADVLIEGFRPGVAERLGVGPDECLTVNPALVYARMTGWGQDGPLAHTAGHDINYLSLTGALAAIGTADRPVPPLNLVGDYGGGSMFLITGILSALWARTTTGRGRVVDAAMVDGASVLTQQVLELRTQGAWGPGGREANLLDGGAPFYRTYECRDGGHVAVGAIEPQFYALLLQGLGLSDADLPAQMDREAWPELATVLAEHFAAHARDHWAEVFAGTDACVTPVLDFDEAARHPHILFRGSLIDKDGELTAGVAPRFAHPTSWEDQTR</sequence>
<dbReference type="Pfam" id="PF02515">
    <property type="entry name" value="CoA_transf_3"/>
    <property type="match status" value="1"/>
</dbReference>
<dbReference type="EC" id="5.1.99.4" evidence="3"/>